<keyword evidence="4" id="KW-1185">Reference proteome</keyword>
<dbReference type="AlphaFoldDB" id="A0AA40CMG9"/>
<gene>
    <name evidence="3" type="ORF">B0T16DRAFT_430277</name>
</gene>
<dbReference type="GO" id="GO:0005739">
    <property type="term" value="C:mitochondrion"/>
    <property type="evidence" value="ECO:0007669"/>
    <property type="project" value="TreeGrafter"/>
</dbReference>
<evidence type="ECO:0000259" key="2">
    <source>
        <dbReference type="PROSITE" id="PS51746"/>
    </source>
</evidence>
<feature type="domain" description="PPM-type phosphatase" evidence="2">
    <location>
        <begin position="98"/>
        <end position="470"/>
    </location>
</feature>
<dbReference type="InterPro" id="IPR001932">
    <property type="entry name" value="PPM-type_phosphatase-like_dom"/>
</dbReference>
<proteinExistence type="predicted"/>
<protein>
    <submittedName>
        <fullName evidence="3">Phosphatase 2C-like domain-containing protein</fullName>
    </submittedName>
</protein>
<dbReference type="Proteomes" id="UP001174936">
    <property type="component" value="Unassembled WGS sequence"/>
</dbReference>
<organism evidence="3 4">
    <name type="scientific">Cercophora newfieldiana</name>
    <dbReference type="NCBI Taxonomy" id="92897"/>
    <lineage>
        <taxon>Eukaryota</taxon>
        <taxon>Fungi</taxon>
        <taxon>Dikarya</taxon>
        <taxon>Ascomycota</taxon>
        <taxon>Pezizomycotina</taxon>
        <taxon>Sordariomycetes</taxon>
        <taxon>Sordariomycetidae</taxon>
        <taxon>Sordariales</taxon>
        <taxon>Lasiosphaeriaceae</taxon>
        <taxon>Cercophora</taxon>
    </lineage>
</organism>
<dbReference type="InterPro" id="IPR036457">
    <property type="entry name" value="PPM-type-like_dom_sf"/>
</dbReference>
<dbReference type="SUPFAM" id="SSF81606">
    <property type="entry name" value="PP2C-like"/>
    <property type="match status" value="1"/>
</dbReference>
<evidence type="ECO:0000313" key="4">
    <source>
        <dbReference type="Proteomes" id="UP001174936"/>
    </source>
</evidence>
<dbReference type="Gene3D" id="3.60.40.10">
    <property type="entry name" value="PPM-type phosphatase domain"/>
    <property type="match status" value="1"/>
</dbReference>
<sequence length="472" mass="51554">MFDVPRLLRGQNAPGRGGSGPSVWNAKTTAPRGAHEVQQMIQTGRRDVPKKIVTSPPSLADDKDGFPFGFQISPPSPTEVTEILNRDTWSVSKPSNDVSRYDGAQLPHSATCEDRYIHGTFPSPAPGSSEDWMAFGVYDGHLGPRTSEALVKHLLPYVSHALGEAAQSGPLSDESVTQHAIKSAFCSLDDALVKDAQKIMDSDLPWAEKVVRLGTASNGSCALLSLYDPSSRKLHVACTGDSRAVMGRQRPDGTWETVALSVDQGGSNPDEKERVKSEHPGENVDELVKDGRILGLATMRAFGDFHWKAPLETIQQAGDGYNAVTIRMPKPEVYKTPPYLTAKPEVTTTVIEKGRPAFMIMASDGMWDTISSEEAVGLVGKWLEWRAKGSPAPKEPSADKFGHFDYAEHRKNKGRIPEANFVTRDENAAVHLIRNGLGGAHHDMVSGTLSFRPPYARWVRDDVTVQVVFFNC</sequence>
<accession>A0AA40CMG9</accession>
<feature type="compositionally biased region" description="Basic and acidic residues" evidence="1">
    <location>
        <begin position="269"/>
        <end position="281"/>
    </location>
</feature>
<dbReference type="PANTHER" id="PTHR13832:SF792">
    <property type="entry name" value="GM14286P"/>
    <property type="match status" value="1"/>
</dbReference>
<dbReference type="SMART" id="SM00332">
    <property type="entry name" value="PP2Cc"/>
    <property type="match status" value="1"/>
</dbReference>
<dbReference type="GO" id="GO:0004741">
    <property type="term" value="F:[pyruvate dehydrogenase (acetyl-transferring)]-phosphatase activity"/>
    <property type="evidence" value="ECO:0007669"/>
    <property type="project" value="TreeGrafter"/>
</dbReference>
<comment type="caution">
    <text evidence="3">The sequence shown here is derived from an EMBL/GenBank/DDBJ whole genome shotgun (WGS) entry which is preliminary data.</text>
</comment>
<feature type="region of interest" description="Disordered" evidence="1">
    <location>
        <begin position="1"/>
        <end position="25"/>
    </location>
</feature>
<dbReference type="EMBL" id="JAULSV010000005">
    <property type="protein sequence ID" value="KAK0643837.1"/>
    <property type="molecule type" value="Genomic_DNA"/>
</dbReference>
<evidence type="ECO:0000313" key="3">
    <source>
        <dbReference type="EMBL" id="KAK0643837.1"/>
    </source>
</evidence>
<name>A0AA40CMG9_9PEZI</name>
<feature type="region of interest" description="Disordered" evidence="1">
    <location>
        <begin position="262"/>
        <end position="281"/>
    </location>
</feature>
<dbReference type="InterPro" id="IPR015655">
    <property type="entry name" value="PP2C"/>
</dbReference>
<dbReference type="CDD" id="cd00143">
    <property type="entry name" value="PP2Cc"/>
    <property type="match status" value="1"/>
</dbReference>
<reference evidence="3" key="1">
    <citation type="submission" date="2023-06" db="EMBL/GenBank/DDBJ databases">
        <title>Genome-scale phylogeny and comparative genomics of the fungal order Sordariales.</title>
        <authorList>
            <consortium name="Lawrence Berkeley National Laboratory"/>
            <person name="Hensen N."/>
            <person name="Bonometti L."/>
            <person name="Westerberg I."/>
            <person name="Brannstrom I.O."/>
            <person name="Guillou S."/>
            <person name="Cros-Aarteil S."/>
            <person name="Calhoun S."/>
            <person name="Haridas S."/>
            <person name="Kuo A."/>
            <person name="Mondo S."/>
            <person name="Pangilinan J."/>
            <person name="Riley R."/>
            <person name="Labutti K."/>
            <person name="Andreopoulos B."/>
            <person name="Lipzen A."/>
            <person name="Chen C."/>
            <person name="Yanf M."/>
            <person name="Daum C."/>
            <person name="Ng V."/>
            <person name="Clum A."/>
            <person name="Steindorff A."/>
            <person name="Ohm R."/>
            <person name="Martin F."/>
            <person name="Silar P."/>
            <person name="Natvig D."/>
            <person name="Lalanne C."/>
            <person name="Gautier V."/>
            <person name="Ament-Velasquez S.L."/>
            <person name="Kruys A."/>
            <person name="Hutchinson M.I."/>
            <person name="Powell A.J."/>
            <person name="Barry K."/>
            <person name="Miller A.N."/>
            <person name="Grigoriev I.V."/>
            <person name="Debuchy R."/>
            <person name="Gladieux P."/>
            <person name="Thoren M.H."/>
            <person name="Johannesson H."/>
        </authorList>
    </citation>
    <scope>NUCLEOTIDE SEQUENCE</scope>
    <source>
        <strain evidence="3">SMH2532-1</strain>
    </source>
</reference>
<dbReference type="PANTHER" id="PTHR13832">
    <property type="entry name" value="PROTEIN PHOSPHATASE 2C"/>
    <property type="match status" value="1"/>
</dbReference>
<evidence type="ECO:0000256" key="1">
    <source>
        <dbReference type="SAM" id="MobiDB-lite"/>
    </source>
</evidence>
<dbReference type="PROSITE" id="PS51746">
    <property type="entry name" value="PPM_2"/>
    <property type="match status" value="1"/>
</dbReference>
<dbReference type="Pfam" id="PF00481">
    <property type="entry name" value="PP2C"/>
    <property type="match status" value="1"/>
</dbReference>